<evidence type="ECO:0000259" key="5">
    <source>
        <dbReference type="PROSITE" id="PS50931"/>
    </source>
</evidence>
<dbReference type="PANTHER" id="PTHR30419:SF2">
    <property type="entry name" value="LYSR FAMILY TRANSCRIPTIONAL REGULATOR"/>
    <property type="match status" value="1"/>
</dbReference>
<dbReference type="GO" id="GO:0003677">
    <property type="term" value="F:DNA binding"/>
    <property type="evidence" value="ECO:0007669"/>
    <property type="project" value="UniProtKB-KW"/>
</dbReference>
<comment type="caution">
    <text evidence="6">The sequence shown here is derived from an EMBL/GenBank/DDBJ whole genome shotgun (WGS) entry which is preliminary data.</text>
</comment>
<evidence type="ECO:0000256" key="3">
    <source>
        <dbReference type="ARBA" id="ARBA00023125"/>
    </source>
</evidence>
<dbReference type="SUPFAM" id="SSF53850">
    <property type="entry name" value="Periplasmic binding protein-like II"/>
    <property type="match status" value="1"/>
</dbReference>
<keyword evidence="2" id="KW-0805">Transcription regulation</keyword>
<comment type="similarity">
    <text evidence="1">Belongs to the LysR transcriptional regulatory family.</text>
</comment>
<dbReference type="InterPro" id="IPR036388">
    <property type="entry name" value="WH-like_DNA-bd_sf"/>
</dbReference>
<dbReference type="RefSeq" id="WP_094798091.1">
    <property type="nucleotide sequence ID" value="NZ_NEVP01000001.1"/>
</dbReference>
<dbReference type="PROSITE" id="PS50931">
    <property type="entry name" value="HTH_LYSR"/>
    <property type="match status" value="1"/>
</dbReference>
<organism evidence="6 7">
    <name type="scientific">Bordetella genomosp. 5</name>
    <dbReference type="NCBI Taxonomy" id="1395608"/>
    <lineage>
        <taxon>Bacteria</taxon>
        <taxon>Pseudomonadati</taxon>
        <taxon>Pseudomonadota</taxon>
        <taxon>Betaproteobacteria</taxon>
        <taxon>Burkholderiales</taxon>
        <taxon>Alcaligenaceae</taxon>
        <taxon>Bordetella</taxon>
    </lineage>
</organism>
<dbReference type="FunFam" id="1.10.10.10:FF:000001">
    <property type="entry name" value="LysR family transcriptional regulator"/>
    <property type="match status" value="1"/>
</dbReference>
<dbReference type="InterPro" id="IPR050950">
    <property type="entry name" value="HTH-type_LysR_regulators"/>
</dbReference>
<dbReference type="Gene3D" id="1.10.10.10">
    <property type="entry name" value="Winged helix-like DNA-binding domain superfamily/Winged helix DNA-binding domain"/>
    <property type="match status" value="1"/>
</dbReference>
<keyword evidence="4" id="KW-0804">Transcription</keyword>
<dbReference type="GO" id="GO:0003700">
    <property type="term" value="F:DNA-binding transcription factor activity"/>
    <property type="evidence" value="ECO:0007669"/>
    <property type="project" value="InterPro"/>
</dbReference>
<dbReference type="GO" id="GO:0005829">
    <property type="term" value="C:cytosol"/>
    <property type="evidence" value="ECO:0007669"/>
    <property type="project" value="TreeGrafter"/>
</dbReference>
<dbReference type="AlphaFoldDB" id="A0A261U0M2"/>
<gene>
    <name evidence="6" type="ORF">CAL25_01045</name>
</gene>
<dbReference type="InterPro" id="IPR005119">
    <property type="entry name" value="LysR_subst-bd"/>
</dbReference>
<evidence type="ECO:0000256" key="2">
    <source>
        <dbReference type="ARBA" id="ARBA00023015"/>
    </source>
</evidence>
<evidence type="ECO:0000256" key="4">
    <source>
        <dbReference type="ARBA" id="ARBA00023163"/>
    </source>
</evidence>
<sequence length="299" mass="32820">MKKLDLPALEIFVAAIEEKSLSRAAQRENLVTSAASKRVAELERHLDRTLLVRHGRGVEPTPAGMLLYQRAKAILKSVQLAEQAIDQYSAEGQARIRLAANPSTSLQFLPSIMGRFLAARPQVSVDLIEAHSFDIARLVAESTVDIGIYHAVHPVPGVASFPFRRDRVGLVVPVGHALAQRGELYLEEALDYDLLGYFPRHSLDQFLAYAGQSLSRPPTVRMQVANFETRCRMIREGLGVGVVPERIAANYLGSMGLVLLRLKDAWAERQFYTCVRDIGSLNAAAADLLDTLVAPPDAG</sequence>
<dbReference type="OrthoDB" id="9785974at2"/>
<protein>
    <submittedName>
        <fullName evidence="6">LysR family transcriptional regulator</fullName>
    </submittedName>
</protein>
<dbReference type="EMBL" id="NEVP01000001">
    <property type="protein sequence ID" value="OZI55037.1"/>
    <property type="molecule type" value="Genomic_DNA"/>
</dbReference>
<evidence type="ECO:0000256" key="1">
    <source>
        <dbReference type="ARBA" id="ARBA00009437"/>
    </source>
</evidence>
<dbReference type="Pfam" id="PF03466">
    <property type="entry name" value="LysR_substrate"/>
    <property type="match status" value="1"/>
</dbReference>
<name>A0A261U0M2_9BORD</name>
<keyword evidence="7" id="KW-1185">Reference proteome</keyword>
<evidence type="ECO:0000313" key="7">
    <source>
        <dbReference type="Proteomes" id="UP000216913"/>
    </source>
</evidence>
<dbReference type="Pfam" id="PF00126">
    <property type="entry name" value="HTH_1"/>
    <property type="match status" value="1"/>
</dbReference>
<dbReference type="Proteomes" id="UP000216913">
    <property type="component" value="Unassembled WGS sequence"/>
</dbReference>
<dbReference type="InterPro" id="IPR000847">
    <property type="entry name" value="LysR_HTH_N"/>
</dbReference>
<feature type="domain" description="HTH lysR-type" evidence="5">
    <location>
        <begin position="4"/>
        <end position="61"/>
    </location>
</feature>
<dbReference type="Gene3D" id="3.40.190.290">
    <property type="match status" value="1"/>
</dbReference>
<reference evidence="6 7" key="1">
    <citation type="submission" date="2017-05" db="EMBL/GenBank/DDBJ databases">
        <title>Complete and WGS of Bordetella genogroups.</title>
        <authorList>
            <person name="Spilker T."/>
            <person name="LiPuma J."/>
        </authorList>
    </citation>
    <scope>NUCLEOTIDE SEQUENCE [LARGE SCALE GENOMIC DNA]</scope>
    <source>
        <strain evidence="6 7">AU10456</strain>
    </source>
</reference>
<keyword evidence="3" id="KW-0238">DNA-binding</keyword>
<dbReference type="InterPro" id="IPR036390">
    <property type="entry name" value="WH_DNA-bd_sf"/>
</dbReference>
<dbReference type="SUPFAM" id="SSF46785">
    <property type="entry name" value="Winged helix' DNA-binding domain"/>
    <property type="match status" value="1"/>
</dbReference>
<accession>A0A261U0M2</accession>
<proteinExistence type="inferred from homology"/>
<evidence type="ECO:0000313" key="6">
    <source>
        <dbReference type="EMBL" id="OZI55037.1"/>
    </source>
</evidence>
<dbReference type="PANTHER" id="PTHR30419">
    <property type="entry name" value="HTH-TYPE TRANSCRIPTIONAL REGULATOR YBHD"/>
    <property type="match status" value="1"/>
</dbReference>